<dbReference type="Pfam" id="PF11185">
    <property type="entry name" value="DUF2971"/>
    <property type="match status" value="1"/>
</dbReference>
<organism evidence="1 2">
    <name type="scientific">Parabacteroides merdae</name>
    <dbReference type="NCBI Taxonomy" id="46503"/>
    <lineage>
        <taxon>Bacteria</taxon>
        <taxon>Pseudomonadati</taxon>
        <taxon>Bacteroidota</taxon>
        <taxon>Bacteroidia</taxon>
        <taxon>Bacteroidales</taxon>
        <taxon>Tannerellaceae</taxon>
        <taxon>Parabacteroides</taxon>
    </lineage>
</organism>
<dbReference type="InterPro" id="IPR021352">
    <property type="entry name" value="DUF2971"/>
</dbReference>
<evidence type="ECO:0008006" key="3">
    <source>
        <dbReference type="Google" id="ProtNLM"/>
    </source>
</evidence>
<proteinExistence type="predicted"/>
<sequence>MYKDIPDIEPLNDDVQIWKYMDWASFTSLVLNKRLMFRRASFFKDYYDTYVDLDKESIDSLVYAFKQLKDQPDNFLNISYTENCTNCKNEEDRILFGGKPIQPFYRGEKISFELTHEGLPITISDVTYCCSWHENNKENYALWKIYLGNHPEGVAIKTSVGNLRNILNVRPNSDFYIGRVNYDSKKINIFKDKESNHTIILRKKEEYVYEQEIRLYTIDEKHLDPFFYLQLSNIEDLVKGLWVSPFVGNWFFEDVKLFLKNNGVTITPQRSSIKER</sequence>
<protein>
    <recommendedName>
        <fullName evidence="3">DUF2971 domain-containing protein</fullName>
    </recommendedName>
</protein>
<reference evidence="1 2" key="1">
    <citation type="submission" date="2018-08" db="EMBL/GenBank/DDBJ databases">
        <title>A genome reference for cultivated species of the human gut microbiota.</title>
        <authorList>
            <person name="Zou Y."/>
            <person name="Xue W."/>
            <person name="Luo G."/>
        </authorList>
    </citation>
    <scope>NUCLEOTIDE SEQUENCE [LARGE SCALE GENOMIC DNA]</scope>
    <source>
        <strain evidence="1 2">AM34-17</strain>
    </source>
</reference>
<dbReference type="Proteomes" id="UP000286260">
    <property type="component" value="Unassembled WGS sequence"/>
</dbReference>
<dbReference type="AlphaFoldDB" id="A0A414BVV1"/>
<comment type="caution">
    <text evidence="1">The sequence shown here is derived from an EMBL/GenBank/DDBJ whole genome shotgun (WGS) entry which is preliminary data.</text>
</comment>
<evidence type="ECO:0000313" key="2">
    <source>
        <dbReference type="Proteomes" id="UP000286260"/>
    </source>
</evidence>
<dbReference type="EMBL" id="QSII01000019">
    <property type="protein sequence ID" value="RHC83064.1"/>
    <property type="molecule type" value="Genomic_DNA"/>
</dbReference>
<dbReference type="RefSeq" id="WP_122204691.1">
    <property type="nucleotide sequence ID" value="NZ_JBCHDK010000006.1"/>
</dbReference>
<name>A0A414BVV1_9BACT</name>
<evidence type="ECO:0000313" key="1">
    <source>
        <dbReference type="EMBL" id="RHC83064.1"/>
    </source>
</evidence>
<accession>A0A414BVV1</accession>
<gene>
    <name evidence="1" type="ORF">DW828_13615</name>
</gene>